<dbReference type="GO" id="GO:0004140">
    <property type="term" value="F:dephospho-CoA kinase activity"/>
    <property type="evidence" value="ECO:0007669"/>
    <property type="project" value="UniProtKB-UniRule"/>
</dbReference>
<evidence type="ECO:0000256" key="6">
    <source>
        <dbReference type="NCBIfam" id="TIGR00152"/>
    </source>
</evidence>
<dbReference type="GO" id="GO:0005524">
    <property type="term" value="F:ATP binding"/>
    <property type="evidence" value="ECO:0007669"/>
    <property type="project" value="UniProtKB-UniRule"/>
</dbReference>
<evidence type="ECO:0000256" key="3">
    <source>
        <dbReference type="ARBA" id="ARBA00022840"/>
    </source>
</evidence>
<evidence type="ECO:0000256" key="2">
    <source>
        <dbReference type="ARBA" id="ARBA00022741"/>
    </source>
</evidence>
<dbReference type="EC" id="2.7.1.24" evidence="5 6"/>
<dbReference type="GO" id="GO:0015937">
    <property type="term" value="P:coenzyme A biosynthetic process"/>
    <property type="evidence" value="ECO:0007669"/>
    <property type="project" value="UniProtKB-UniRule"/>
</dbReference>
<dbReference type="GO" id="GO:0005737">
    <property type="term" value="C:cytoplasm"/>
    <property type="evidence" value="ECO:0007669"/>
    <property type="project" value="UniProtKB-SubCell"/>
</dbReference>
<keyword evidence="5" id="KW-0963">Cytoplasm</keyword>
<sequence length="214" mass="23417">MFIIALTGGIGSGKSTVADELARLGAGVIDTDVLARELTELGQPTLDDLVTAFGPDILTPDGELDRAALRARVFADAAERHTLEAILHPRIRALMHERLATLEAPYAVLVIPLLFETNQHHDVDRVLVVDTTESLQIARVQERSGLSADEIERIMSSQASRAERLAGADDVIENNADRPTLMRDVRRMHDQYLKQAAADRSKNLPSPGVDGLQR</sequence>
<comment type="pathway">
    <text evidence="5">Cofactor biosynthesis; coenzyme A biosynthesis; CoA from (R)-pantothenate: step 5/5.</text>
</comment>
<name>A0A9X0WHB2_9GAMM</name>
<accession>A0A9X0WHB2</accession>
<dbReference type="PROSITE" id="PS51219">
    <property type="entry name" value="DPCK"/>
    <property type="match status" value="1"/>
</dbReference>
<keyword evidence="5 8" id="KW-0418">Kinase</keyword>
<organism evidence="8 9">
    <name type="scientific">Thiocapsa imhoffii</name>
    <dbReference type="NCBI Taxonomy" id="382777"/>
    <lineage>
        <taxon>Bacteria</taxon>
        <taxon>Pseudomonadati</taxon>
        <taxon>Pseudomonadota</taxon>
        <taxon>Gammaproteobacteria</taxon>
        <taxon>Chromatiales</taxon>
        <taxon>Chromatiaceae</taxon>
        <taxon>Thiocapsa</taxon>
    </lineage>
</organism>
<proteinExistence type="inferred from homology"/>
<dbReference type="Gene3D" id="3.40.50.300">
    <property type="entry name" value="P-loop containing nucleotide triphosphate hydrolases"/>
    <property type="match status" value="1"/>
</dbReference>
<evidence type="ECO:0000256" key="1">
    <source>
        <dbReference type="ARBA" id="ARBA00009018"/>
    </source>
</evidence>
<dbReference type="CDD" id="cd02022">
    <property type="entry name" value="DPCK"/>
    <property type="match status" value="1"/>
</dbReference>
<dbReference type="NCBIfam" id="TIGR00152">
    <property type="entry name" value="dephospho-CoA kinase"/>
    <property type="match status" value="1"/>
</dbReference>
<dbReference type="HAMAP" id="MF_00376">
    <property type="entry name" value="Dephospho_CoA_kinase"/>
    <property type="match status" value="1"/>
</dbReference>
<dbReference type="SUPFAM" id="SSF52540">
    <property type="entry name" value="P-loop containing nucleoside triphosphate hydrolases"/>
    <property type="match status" value="1"/>
</dbReference>
<comment type="function">
    <text evidence="5">Catalyzes the phosphorylation of the 3'-hydroxyl group of dephosphocoenzyme A to form coenzyme A.</text>
</comment>
<comment type="similarity">
    <text evidence="1 5">Belongs to the CoaE family.</text>
</comment>
<dbReference type="InterPro" id="IPR001977">
    <property type="entry name" value="Depp_CoAkinase"/>
</dbReference>
<evidence type="ECO:0000256" key="4">
    <source>
        <dbReference type="ARBA" id="ARBA00022993"/>
    </source>
</evidence>
<keyword evidence="3 5" id="KW-0067">ATP-binding</keyword>
<dbReference type="Proteomes" id="UP001138802">
    <property type="component" value="Unassembled WGS sequence"/>
</dbReference>
<keyword evidence="9" id="KW-1185">Reference proteome</keyword>
<keyword evidence="5" id="KW-0808">Transferase</keyword>
<evidence type="ECO:0000256" key="7">
    <source>
        <dbReference type="SAM" id="MobiDB-lite"/>
    </source>
</evidence>
<dbReference type="Pfam" id="PF01121">
    <property type="entry name" value="CoaE"/>
    <property type="match status" value="1"/>
</dbReference>
<dbReference type="PANTHER" id="PTHR10695:SF46">
    <property type="entry name" value="BIFUNCTIONAL COENZYME A SYNTHASE-RELATED"/>
    <property type="match status" value="1"/>
</dbReference>
<dbReference type="PANTHER" id="PTHR10695">
    <property type="entry name" value="DEPHOSPHO-COA KINASE-RELATED"/>
    <property type="match status" value="1"/>
</dbReference>
<keyword evidence="2 5" id="KW-0547">Nucleotide-binding</keyword>
<feature type="region of interest" description="Disordered" evidence="7">
    <location>
        <begin position="195"/>
        <end position="214"/>
    </location>
</feature>
<dbReference type="RefSeq" id="WP_200387490.1">
    <property type="nucleotide sequence ID" value="NZ_NRSD01000006.1"/>
</dbReference>
<comment type="caution">
    <text evidence="8">The sequence shown here is derived from an EMBL/GenBank/DDBJ whole genome shotgun (WGS) entry which is preliminary data.</text>
</comment>
<feature type="binding site" evidence="5">
    <location>
        <begin position="11"/>
        <end position="16"/>
    </location>
    <ligand>
        <name>ATP</name>
        <dbReference type="ChEBI" id="CHEBI:30616"/>
    </ligand>
</feature>
<gene>
    <name evidence="5" type="primary">coaE</name>
    <name evidence="8" type="ORF">CKO25_08550</name>
</gene>
<dbReference type="InterPro" id="IPR027417">
    <property type="entry name" value="P-loop_NTPase"/>
</dbReference>
<evidence type="ECO:0000313" key="8">
    <source>
        <dbReference type="EMBL" id="MBK1644699.1"/>
    </source>
</evidence>
<reference evidence="8 9" key="1">
    <citation type="journal article" date="2020" name="Microorganisms">
        <title>Osmotic Adaptation and Compatible Solute Biosynthesis of Phototrophic Bacteria as Revealed from Genome Analyses.</title>
        <authorList>
            <person name="Imhoff J.F."/>
            <person name="Rahn T."/>
            <person name="Kunzel S."/>
            <person name="Keller A."/>
            <person name="Neulinger S.C."/>
        </authorList>
    </citation>
    <scope>NUCLEOTIDE SEQUENCE [LARGE SCALE GENOMIC DNA]</scope>
    <source>
        <strain evidence="8 9">DSM 21303</strain>
    </source>
</reference>
<dbReference type="EMBL" id="NRSD01000006">
    <property type="protein sequence ID" value="MBK1644699.1"/>
    <property type="molecule type" value="Genomic_DNA"/>
</dbReference>
<protein>
    <recommendedName>
        <fullName evidence="5 6">Dephospho-CoA kinase</fullName>
        <ecNumber evidence="5 6">2.7.1.24</ecNumber>
    </recommendedName>
    <alternativeName>
        <fullName evidence="5">Dephosphocoenzyme A kinase</fullName>
    </alternativeName>
</protein>
<evidence type="ECO:0000313" key="9">
    <source>
        <dbReference type="Proteomes" id="UP001138802"/>
    </source>
</evidence>
<keyword evidence="4 5" id="KW-0173">Coenzyme A biosynthesis</keyword>
<dbReference type="AlphaFoldDB" id="A0A9X0WHB2"/>
<comment type="catalytic activity">
    <reaction evidence="5">
        <text>3'-dephospho-CoA + ATP = ADP + CoA + H(+)</text>
        <dbReference type="Rhea" id="RHEA:18245"/>
        <dbReference type="ChEBI" id="CHEBI:15378"/>
        <dbReference type="ChEBI" id="CHEBI:30616"/>
        <dbReference type="ChEBI" id="CHEBI:57287"/>
        <dbReference type="ChEBI" id="CHEBI:57328"/>
        <dbReference type="ChEBI" id="CHEBI:456216"/>
        <dbReference type="EC" id="2.7.1.24"/>
    </reaction>
</comment>
<comment type="subcellular location">
    <subcellularLocation>
        <location evidence="5">Cytoplasm</location>
    </subcellularLocation>
</comment>
<evidence type="ECO:0000256" key="5">
    <source>
        <dbReference type="HAMAP-Rule" id="MF_00376"/>
    </source>
</evidence>